<evidence type="ECO:0000313" key="1">
    <source>
        <dbReference type="EMBL" id="PNF18255.1"/>
    </source>
</evidence>
<dbReference type="Proteomes" id="UP000235965">
    <property type="component" value="Unassembled WGS sequence"/>
</dbReference>
<dbReference type="InParanoid" id="A0A2J7PPJ6"/>
<evidence type="ECO:0000313" key="2">
    <source>
        <dbReference type="Proteomes" id="UP000235965"/>
    </source>
</evidence>
<sequence>PRTWTDSLDKRPKLKKMDMRFRTWNVRSLYRAGWLRAEAEEILKYKLDLAGVQEVRWDGGGTESAGEYTFFYGNGNENHELGTGTSTMFPHRNIHKFTWTSPDGKIHNQTDHILIGRRWHSSTLDVRSFRAADCDTDHYLVVEKVRERLAVSKRTTHRVHMETFNLKKLNEVVGKEQYCVEISNRFAALENLETEVDVYKAWETIRENVKIAARESVGYYELKKNKPWFDEGFSK</sequence>
<reference evidence="1 2" key="1">
    <citation type="submission" date="2017-12" db="EMBL/GenBank/DDBJ databases">
        <title>Hemimetabolous genomes reveal molecular basis of termite eusociality.</title>
        <authorList>
            <person name="Harrison M.C."/>
            <person name="Jongepier E."/>
            <person name="Robertson H.M."/>
            <person name="Arning N."/>
            <person name="Bitard-Feildel T."/>
            <person name="Chao H."/>
            <person name="Childers C.P."/>
            <person name="Dinh H."/>
            <person name="Doddapaneni H."/>
            <person name="Dugan S."/>
            <person name="Gowin J."/>
            <person name="Greiner C."/>
            <person name="Han Y."/>
            <person name="Hu H."/>
            <person name="Hughes D.S.T."/>
            <person name="Huylmans A.-K."/>
            <person name="Kemena C."/>
            <person name="Kremer L.P.M."/>
            <person name="Lee S.L."/>
            <person name="Lopez-Ezquerra A."/>
            <person name="Mallet L."/>
            <person name="Monroy-Kuhn J.M."/>
            <person name="Moser A."/>
            <person name="Murali S.C."/>
            <person name="Muzny D.M."/>
            <person name="Otani S."/>
            <person name="Piulachs M.-D."/>
            <person name="Poelchau M."/>
            <person name="Qu J."/>
            <person name="Schaub F."/>
            <person name="Wada-Katsumata A."/>
            <person name="Worley K.C."/>
            <person name="Xie Q."/>
            <person name="Ylla G."/>
            <person name="Poulsen M."/>
            <person name="Gibbs R.A."/>
            <person name="Schal C."/>
            <person name="Richards S."/>
            <person name="Belles X."/>
            <person name="Korb J."/>
            <person name="Bornberg-Bauer E."/>
        </authorList>
    </citation>
    <scope>NUCLEOTIDE SEQUENCE [LARGE SCALE GENOMIC DNA]</scope>
    <source>
        <tissue evidence="1">Whole body</tissue>
    </source>
</reference>
<name>A0A2J7PPJ6_9NEOP</name>
<dbReference type="AlphaFoldDB" id="A0A2J7PPJ6"/>
<evidence type="ECO:0008006" key="3">
    <source>
        <dbReference type="Google" id="ProtNLM"/>
    </source>
</evidence>
<organism evidence="1 2">
    <name type="scientific">Cryptotermes secundus</name>
    <dbReference type="NCBI Taxonomy" id="105785"/>
    <lineage>
        <taxon>Eukaryota</taxon>
        <taxon>Metazoa</taxon>
        <taxon>Ecdysozoa</taxon>
        <taxon>Arthropoda</taxon>
        <taxon>Hexapoda</taxon>
        <taxon>Insecta</taxon>
        <taxon>Pterygota</taxon>
        <taxon>Neoptera</taxon>
        <taxon>Polyneoptera</taxon>
        <taxon>Dictyoptera</taxon>
        <taxon>Blattodea</taxon>
        <taxon>Blattoidea</taxon>
        <taxon>Termitoidae</taxon>
        <taxon>Kalotermitidae</taxon>
        <taxon>Cryptotermitinae</taxon>
        <taxon>Cryptotermes</taxon>
    </lineage>
</organism>
<accession>A0A2J7PPJ6</accession>
<gene>
    <name evidence="1" type="ORF">B7P43_G16301</name>
</gene>
<proteinExistence type="predicted"/>
<feature type="non-terminal residue" evidence="1">
    <location>
        <position position="1"/>
    </location>
</feature>
<dbReference type="SUPFAM" id="SSF56219">
    <property type="entry name" value="DNase I-like"/>
    <property type="match status" value="1"/>
</dbReference>
<dbReference type="InterPro" id="IPR036691">
    <property type="entry name" value="Endo/exonu/phosph_ase_sf"/>
</dbReference>
<comment type="caution">
    <text evidence="1">The sequence shown here is derived from an EMBL/GenBank/DDBJ whole genome shotgun (WGS) entry which is preliminary data.</text>
</comment>
<keyword evidence="2" id="KW-1185">Reference proteome</keyword>
<protein>
    <recommendedName>
        <fullName evidence="3">Endonuclease/exonuclease/phosphatase domain-containing protein</fullName>
    </recommendedName>
</protein>
<dbReference type="EMBL" id="NEVH01022660">
    <property type="protein sequence ID" value="PNF18255.1"/>
    <property type="molecule type" value="Genomic_DNA"/>
</dbReference>
<dbReference type="STRING" id="105785.A0A2J7PPJ6"/>